<dbReference type="AlphaFoldDB" id="A0A9D1UH80"/>
<name>A0A9D1UH80_9BACT</name>
<evidence type="ECO:0008006" key="4">
    <source>
        <dbReference type="Google" id="ProtNLM"/>
    </source>
</evidence>
<comment type="caution">
    <text evidence="2">The sequence shown here is derived from an EMBL/GenBank/DDBJ whole genome shotgun (WGS) entry which is preliminary data.</text>
</comment>
<evidence type="ECO:0000313" key="2">
    <source>
        <dbReference type="EMBL" id="HIW87764.1"/>
    </source>
</evidence>
<evidence type="ECO:0000256" key="1">
    <source>
        <dbReference type="SAM" id="SignalP"/>
    </source>
</evidence>
<dbReference type="EMBL" id="DXGG01000180">
    <property type="protein sequence ID" value="HIW87764.1"/>
    <property type="molecule type" value="Genomic_DNA"/>
</dbReference>
<gene>
    <name evidence="2" type="ORF">IAC47_05760</name>
</gene>
<feature type="signal peptide" evidence="1">
    <location>
        <begin position="1"/>
        <end position="19"/>
    </location>
</feature>
<evidence type="ECO:0000313" key="3">
    <source>
        <dbReference type="Proteomes" id="UP000824267"/>
    </source>
</evidence>
<feature type="chain" id="PRO_5038910176" description="Outer membrane protein beta-barrel domain-containing protein" evidence="1">
    <location>
        <begin position="20"/>
        <end position="205"/>
    </location>
</feature>
<proteinExistence type="predicted"/>
<dbReference type="Proteomes" id="UP000824267">
    <property type="component" value="Unassembled WGS sequence"/>
</dbReference>
<keyword evidence="1" id="KW-0732">Signal</keyword>
<sequence>MKRFAILFLLCLVSAGAHSQRLLEQDSSSVRLSMGAFMGRDFCGYRYLSNDVSVEYSSWITPKVNFRIGADVGFIHTNAFSQTEDKAPYSDRYRKTAAYAGADIAVNPRMIVSVTAFFDNISLGGLDNRFHTSNLGTVGFNARMRYKLKDDSFIDLSLTFIESNNPFSYHNPYSVYYNPYGVGPFSGRFPSMFMEDLPFTSFWLP</sequence>
<protein>
    <recommendedName>
        <fullName evidence="4">Outer membrane protein beta-barrel domain-containing protein</fullName>
    </recommendedName>
</protein>
<organism evidence="2 3">
    <name type="scientific">Candidatus Onthomorpha intestinigallinarum</name>
    <dbReference type="NCBI Taxonomy" id="2840880"/>
    <lineage>
        <taxon>Bacteria</taxon>
        <taxon>Pseudomonadati</taxon>
        <taxon>Bacteroidota</taxon>
        <taxon>Bacteroidia</taxon>
        <taxon>Bacteroidales</taxon>
        <taxon>Candidatus Onthomorpha</taxon>
    </lineage>
</organism>
<dbReference type="SUPFAM" id="SSF56935">
    <property type="entry name" value="Porins"/>
    <property type="match status" value="1"/>
</dbReference>
<reference evidence="2" key="2">
    <citation type="submission" date="2021-04" db="EMBL/GenBank/DDBJ databases">
        <authorList>
            <person name="Gilroy R."/>
        </authorList>
    </citation>
    <scope>NUCLEOTIDE SEQUENCE</scope>
    <source>
        <strain evidence="2">Gambia16-930</strain>
    </source>
</reference>
<reference evidence="2" key="1">
    <citation type="journal article" date="2021" name="PeerJ">
        <title>Extensive microbial diversity within the chicken gut microbiome revealed by metagenomics and culture.</title>
        <authorList>
            <person name="Gilroy R."/>
            <person name="Ravi A."/>
            <person name="Getino M."/>
            <person name="Pursley I."/>
            <person name="Horton D.L."/>
            <person name="Alikhan N.F."/>
            <person name="Baker D."/>
            <person name="Gharbi K."/>
            <person name="Hall N."/>
            <person name="Watson M."/>
            <person name="Adriaenssens E.M."/>
            <person name="Foster-Nyarko E."/>
            <person name="Jarju S."/>
            <person name="Secka A."/>
            <person name="Antonio M."/>
            <person name="Oren A."/>
            <person name="Chaudhuri R.R."/>
            <person name="La Ragione R."/>
            <person name="Hildebrand F."/>
            <person name="Pallen M.J."/>
        </authorList>
    </citation>
    <scope>NUCLEOTIDE SEQUENCE</scope>
    <source>
        <strain evidence="2">Gambia16-930</strain>
    </source>
</reference>
<accession>A0A9D1UH80</accession>